<gene>
    <name evidence="6" type="ORF">HICCMSTLAB_LOCUS7179</name>
</gene>
<sequence length="811" mass="91929">MIVKQTRNPGHSLSMFVILPIKDGLEKTEQTLGYIDYRKLHFKAHEDNIELYMPKFKIASTIDLQPILDMMGMRRMFRDRTDFSGITDKFMKITKAVQKAVIEMSEENKALHTVASSINQFTTNFYKALARDESSNFICSPISVSMVLSMVTYGARGNTEKELRNALRLSDDDQVNKNGFQSLVDTLNAVEKVELRLANKIYFNVGFDVKTEFKELTEKIFRSVSEIIDFGKSAEAAETINTDLCDSQIVLINAVYFRGEWKWKFNPKYTEPEPFHIDENTVKDVPMMRKEARYNYNELPDLDAKIIELFYKSSDGNHPVTMFIILPNEVNGANKIEVNLHDVNFKDLHENAGEHMKECELQLPRFKVESTLNLKNILTKLGLNGIFEPSANFSGISESSQLSVSKVIQKTILEVDEIGSVAASVTVAVIMPKKGCLMEPTPFIVNRPFVCVIVATETGTPLFNAPTSLDKFSTNFYQALARDESSNFICSPVSVSMVLSMVTYGARGNTEKELRNALRLSDDDQVNKNGFQSLVDTLNAVKKVELRLANKIYFNVGFDVKTEFKELTEKTFRSVSEVIDFGKSAKAAGTINAWCEEKTNNRIKDFDPELTEPMPFYVDENTTKQVPMMYRKAHYNFGHIPEFEATYVELPYESTDSSDSISMFIILPTEMNGLKACERHLHEINFKDLHRDRARIEVELRLPKFKIESEFQLQDTLVKMGVKEIFENSADFGNITDSERLKVSKVIQKAFIEVNEEGSEAAAVTALIAVQYCLILDTPSITVDKPFICAIVATDTGMQLFNARINDPTLI</sequence>
<dbReference type="PANTHER" id="PTHR11461">
    <property type="entry name" value="SERINE PROTEASE INHIBITOR, SERPIN"/>
    <property type="match status" value="1"/>
</dbReference>
<dbReference type="PANTHER" id="PTHR11461:SF211">
    <property type="entry name" value="GH10112P-RELATED"/>
    <property type="match status" value="1"/>
</dbReference>
<evidence type="ECO:0000313" key="6">
    <source>
        <dbReference type="EMBL" id="CAG5093853.1"/>
    </source>
</evidence>
<dbReference type="AlphaFoldDB" id="A0A8J2HGE5"/>
<dbReference type="SUPFAM" id="SSF56574">
    <property type="entry name" value="Serpins"/>
    <property type="match status" value="3"/>
</dbReference>
<reference evidence="6" key="1">
    <citation type="submission" date="2021-04" db="EMBL/GenBank/DDBJ databases">
        <authorList>
            <person name="Chebbi M.A.C M."/>
        </authorList>
    </citation>
    <scope>NUCLEOTIDE SEQUENCE</scope>
</reference>
<evidence type="ECO:0000256" key="3">
    <source>
        <dbReference type="ARBA" id="ARBA00022900"/>
    </source>
</evidence>
<dbReference type="InterPro" id="IPR023795">
    <property type="entry name" value="Serpin_CS"/>
</dbReference>
<proteinExistence type="inferred from homology"/>
<dbReference type="GO" id="GO:0005615">
    <property type="term" value="C:extracellular space"/>
    <property type="evidence" value="ECO:0007669"/>
    <property type="project" value="InterPro"/>
</dbReference>
<dbReference type="Proteomes" id="UP000786811">
    <property type="component" value="Unassembled WGS sequence"/>
</dbReference>
<keyword evidence="7" id="KW-1185">Reference proteome</keyword>
<dbReference type="CDD" id="cd19601">
    <property type="entry name" value="serpin42Da-like"/>
    <property type="match status" value="2"/>
</dbReference>
<evidence type="ECO:0000313" key="7">
    <source>
        <dbReference type="Proteomes" id="UP000786811"/>
    </source>
</evidence>
<dbReference type="PROSITE" id="PS00284">
    <property type="entry name" value="SERPIN"/>
    <property type="match status" value="1"/>
</dbReference>
<dbReference type="OrthoDB" id="671595at2759"/>
<evidence type="ECO:0000259" key="5">
    <source>
        <dbReference type="SMART" id="SM00093"/>
    </source>
</evidence>
<name>A0A8J2HGE5_COTCN</name>
<accession>A0A8J2HGE5</accession>
<dbReference type="InterPro" id="IPR036186">
    <property type="entry name" value="Serpin_sf"/>
</dbReference>
<dbReference type="InterPro" id="IPR000215">
    <property type="entry name" value="Serpin_fam"/>
</dbReference>
<feature type="domain" description="Serpin" evidence="5">
    <location>
        <begin position="474"/>
        <end position="808"/>
    </location>
</feature>
<dbReference type="Pfam" id="PF00079">
    <property type="entry name" value="Serpin"/>
    <property type="match status" value="3"/>
</dbReference>
<keyword evidence="2" id="KW-0646">Protease inhibitor</keyword>
<dbReference type="EMBL" id="CAJNRD030001120">
    <property type="protein sequence ID" value="CAG5093853.1"/>
    <property type="molecule type" value="Genomic_DNA"/>
</dbReference>
<evidence type="ECO:0000256" key="4">
    <source>
        <dbReference type="RuleBase" id="RU000411"/>
    </source>
</evidence>
<protein>
    <submittedName>
        <fullName evidence="6">Similar to SERPINI1: Neuroserpin (Gallus gallus)</fullName>
    </submittedName>
</protein>
<dbReference type="SMART" id="SM00093">
    <property type="entry name" value="SERPIN"/>
    <property type="match status" value="2"/>
</dbReference>
<comment type="caution">
    <text evidence="6">The sequence shown here is derived from an EMBL/GenBank/DDBJ whole genome shotgun (WGS) entry which is preliminary data.</text>
</comment>
<dbReference type="InterPro" id="IPR042185">
    <property type="entry name" value="Serpin_sf_2"/>
</dbReference>
<organism evidence="6 7">
    <name type="scientific">Cotesia congregata</name>
    <name type="common">Parasitoid wasp</name>
    <name type="synonym">Apanteles congregatus</name>
    <dbReference type="NCBI Taxonomy" id="51543"/>
    <lineage>
        <taxon>Eukaryota</taxon>
        <taxon>Metazoa</taxon>
        <taxon>Ecdysozoa</taxon>
        <taxon>Arthropoda</taxon>
        <taxon>Hexapoda</taxon>
        <taxon>Insecta</taxon>
        <taxon>Pterygota</taxon>
        <taxon>Neoptera</taxon>
        <taxon>Endopterygota</taxon>
        <taxon>Hymenoptera</taxon>
        <taxon>Apocrita</taxon>
        <taxon>Ichneumonoidea</taxon>
        <taxon>Braconidae</taxon>
        <taxon>Microgastrinae</taxon>
        <taxon>Cotesia</taxon>
    </lineage>
</organism>
<dbReference type="Gene3D" id="2.30.39.10">
    <property type="entry name" value="Alpha-1-antitrypsin, domain 1"/>
    <property type="match status" value="2"/>
</dbReference>
<keyword evidence="3" id="KW-0722">Serine protease inhibitor</keyword>
<evidence type="ECO:0000256" key="1">
    <source>
        <dbReference type="ARBA" id="ARBA00009500"/>
    </source>
</evidence>
<dbReference type="GO" id="GO:0004867">
    <property type="term" value="F:serine-type endopeptidase inhibitor activity"/>
    <property type="evidence" value="ECO:0007669"/>
    <property type="project" value="UniProtKB-KW"/>
</dbReference>
<comment type="similarity">
    <text evidence="1 4">Belongs to the serpin family.</text>
</comment>
<dbReference type="InterPro" id="IPR023796">
    <property type="entry name" value="Serpin_dom"/>
</dbReference>
<dbReference type="InterPro" id="IPR042178">
    <property type="entry name" value="Serpin_sf_1"/>
</dbReference>
<evidence type="ECO:0000256" key="2">
    <source>
        <dbReference type="ARBA" id="ARBA00022690"/>
    </source>
</evidence>
<dbReference type="Gene3D" id="3.30.497.10">
    <property type="entry name" value="Antithrombin, subunit I, domain 2"/>
    <property type="match status" value="5"/>
</dbReference>
<feature type="domain" description="Serpin" evidence="5">
    <location>
        <begin position="123"/>
        <end position="466"/>
    </location>
</feature>